<evidence type="ECO:0000256" key="1">
    <source>
        <dbReference type="SAM" id="MobiDB-lite"/>
    </source>
</evidence>
<reference evidence="2 3" key="1">
    <citation type="submission" date="2018-11" db="EMBL/GenBank/DDBJ databases">
        <authorList>
            <consortium name="Pathogen Informatics"/>
        </authorList>
    </citation>
    <scope>NUCLEOTIDE SEQUENCE [LARGE SCALE GENOMIC DNA]</scope>
</reference>
<protein>
    <submittedName>
        <fullName evidence="4">Reverse transcriptase domain-containing protein</fullName>
    </submittedName>
</protein>
<dbReference type="AlphaFoldDB" id="A0A183GJJ5"/>
<evidence type="ECO:0000313" key="3">
    <source>
        <dbReference type="Proteomes" id="UP000050761"/>
    </source>
</evidence>
<accession>A0A3P8GJZ2</accession>
<sequence length="168" mass="19210">MKIFERILNRRMDEILELLDNQLEKHREKQKCIAFLESEKAFDRVPRWCDRLEMFWLRLNFKKTELLTTDANESGFIKIEEAVFPSLELALTVGLCVASKRRAAGKRSEGKVLLVCKTQETASQKKRPGATTANADPAVELNLSALHEDNGPSTMTDRLRSCKMTEIP</sequence>
<dbReference type="OrthoDB" id="10014409at2759"/>
<proteinExistence type="predicted"/>
<dbReference type="Proteomes" id="UP000050761">
    <property type="component" value="Unassembled WGS sequence"/>
</dbReference>
<dbReference type="EMBL" id="UZAH01034416">
    <property type="protein sequence ID" value="VDP35019.1"/>
    <property type="molecule type" value="Genomic_DNA"/>
</dbReference>
<gene>
    <name evidence="2" type="ORF">HPBE_LOCUS22847</name>
</gene>
<reference evidence="4" key="2">
    <citation type="submission" date="2019-09" db="UniProtKB">
        <authorList>
            <consortium name="WormBaseParasite"/>
        </authorList>
    </citation>
    <scope>IDENTIFICATION</scope>
</reference>
<dbReference type="WBParaSite" id="HPBE_0002284801-mRNA-1">
    <property type="protein sequence ID" value="HPBE_0002284801-mRNA-1"/>
    <property type="gene ID" value="HPBE_0002284801"/>
</dbReference>
<feature type="region of interest" description="Disordered" evidence="1">
    <location>
        <begin position="145"/>
        <end position="168"/>
    </location>
</feature>
<name>A0A183GJJ5_HELPZ</name>
<evidence type="ECO:0000313" key="2">
    <source>
        <dbReference type="EMBL" id="VDP35019.1"/>
    </source>
</evidence>
<accession>A0A183GJJ5</accession>
<evidence type="ECO:0000313" key="4">
    <source>
        <dbReference type="WBParaSite" id="HPBE_0002284801-mRNA-1"/>
    </source>
</evidence>
<organism evidence="3 4">
    <name type="scientific">Heligmosomoides polygyrus</name>
    <name type="common">Parasitic roundworm</name>
    <dbReference type="NCBI Taxonomy" id="6339"/>
    <lineage>
        <taxon>Eukaryota</taxon>
        <taxon>Metazoa</taxon>
        <taxon>Ecdysozoa</taxon>
        <taxon>Nematoda</taxon>
        <taxon>Chromadorea</taxon>
        <taxon>Rhabditida</taxon>
        <taxon>Rhabditina</taxon>
        <taxon>Rhabditomorpha</taxon>
        <taxon>Strongyloidea</taxon>
        <taxon>Heligmosomidae</taxon>
        <taxon>Heligmosomoides</taxon>
    </lineage>
</organism>
<keyword evidence="3" id="KW-1185">Reference proteome</keyword>